<name>A0ABT9QVD6_9ACTN</name>
<gene>
    <name evidence="2" type="ORF">J2S55_000183</name>
</gene>
<organism evidence="2 3">
    <name type="scientific">Streptosporangium brasiliense</name>
    <dbReference type="NCBI Taxonomy" id="47480"/>
    <lineage>
        <taxon>Bacteria</taxon>
        <taxon>Bacillati</taxon>
        <taxon>Actinomycetota</taxon>
        <taxon>Actinomycetes</taxon>
        <taxon>Streptosporangiales</taxon>
        <taxon>Streptosporangiaceae</taxon>
        <taxon>Streptosporangium</taxon>
    </lineage>
</organism>
<comment type="caution">
    <text evidence="2">The sequence shown here is derived from an EMBL/GenBank/DDBJ whole genome shotgun (WGS) entry which is preliminary data.</text>
</comment>
<sequence>MSDGKFHRRAGWIWLVIMVGFIILATLELLGVRPK</sequence>
<proteinExistence type="predicted"/>
<evidence type="ECO:0000313" key="3">
    <source>
        <dbReference type="Proteomes" id="UP001230426"/>
    </source>
</evidence>
<reference evidence="2 3" key="1">
    <citation type="submission" date="2023-07" db="EMBL/GenBank/DDBJ databases">
        <title>Sequencing the genomes of 1000 actinobacteria strains.</title>
        <authorList>
            <person name="Klenk H.-P."/>
        </authorList>
    </citation>
    <scope>NUCLEOTIDE SEQUENCE [LARGE SCALE GENOMIC DNA]</scope>
    <source>
        <strain evidence="2 3">DSM 44109</strain>
    </source>
</reference>
<feature type="transmembrane region" description="Helical" evidence="1">
    <location>
        <begin position="12"/>
        <end position="32"/>
    </location>
</feature>
<evidence type="ECO:0000256" key="1">
    <source>
        <dbReference type="SAM" id="Phobius"/>
    </source>
</evidence>
<keyword evidence="1" id="KW-0812">Transmembrane</keyword>
<keyword evidence="1" id="KW-1133">Transmembrane helix</keyword>
<dbReference type="Proteomes" id="UP001230426">
    <property type="component" value="Unassembled WGS sequence"/>
</dbReference>
<dbReference type="EMBL" id="JAUSRB010000001">
    <property type="protein sequence ID" value="MDP9860924.1"/>
    <property type="molecule type" value="Genomic_DNA"/>
</dbReference>
<accession>A0ABT9QVD6</accession>
<keyword evidence="1" id="KW-0472">Membrane</keyword>
<protein>
    <submittedName>
        <fullName evidence="2">Uncharacterized protein</fullName>
    </submittedName>
</protein>
<keyword evidence="3" id="KW-1185">Reference proteome</keyword>
<evidence type="ECO:0000313" key="2">
    <source>
        <dbReference type="EMBL" id="MDP9860924.1"/>
    </source>
</evidence>